<keyword evidence="1" id="KW-0560">Oxidoreductase</keyword>
<gene>
    <name evidence="1" type="primary">ubiF_1</name>
    <name evidence="1" type="ORF">NCTC5908_00442</name>
</gene>
<dbReference type="EC" id="1.14.13.-" evidence="1"/>
<dbReference type="AlphaFoldDB" id="A0A336N2H0"/>
<dbReference type="EMBL" id="UFSP01000001">
    <property type="protein sequence ID" value="SSY93654.1"/>
    <property type="molecule type" value="Genomic_DNA"/>
</dbReference>
<name>A0A336N2H0_AGGAP</name>
<dbReference type="Proteomes" id="UP000253728">
    <property type="component" value="Unassembled WGS sequence"/>
</dbReference>
<protein>
    <submittedName>
        <fullName evidence="1">2-octaprenyl-3-methyl-6-methoxy-1,4-benzoquinol hydroxylase</fullName>
        <ecNumber evidence="1">1.14.13.-</ecNumber>
    </submittedName>
</protein>
<proteinExistence type="predicted"/>
<dbReference type="STRING" id="732.ADJ80_10735"/>
<accession>A0A336N2H0</accession>
<dbReference type="GO" id="GO:0016491">
    <property type="term" value="F:oxidoreductase activity"/>
    <property type="evidence" value="ECO:0007669"/>
    <property type="project" value="UniProtKB-KW"/>
</dbReference>
<organism evidence="1 2">
    <name type="scientific">Aggregatibacter aphrophilus</name>
    <name type="common">Haemophilus aphrophilus</name>
    <dbReference type="NCBI Taxonomy" id="732"/>
    <lineage>
        <taxon>Bacteria</taxon>
        <taxon>Pseudomonadati</taxon>
        <taxon>Pseudomonadota</taxon>
        <taxon>Gammaproteobacteria</taxon>
        <taxon>Pasteurellales</taxon>
        <taxon>Pasteurellaceae</taxon>
        <taxon>Aggregatibacter</taxon>
    </lineage>
</organism>
<evidence type="ECO:0000313" key="1">
    <source>
        <dbReference type="EMBL" id="SSY93654.1"/>
    </source>
</evidence>
<sequence>MQSGMDLFYKAFKEEILPLKVLRNLALVAADKTPILKKQALRYALGL</sequence>
<reference evidence="1 2" key="1">
    <citation type="submission" date="2018-06" db="EMBL/GenBank/DDBJ databases">
        <authorList>
            <consortium name="Pathogen Informatics"/>
            <person name="Doyle S."/>
        </authorList>
    </citation>
    <scope>NUCLEOTIDE SEQUENCE [LARGE SCALE GENOMIC DNA]</scope>
    <source>
        <strain evidence="1 2">NCTC5908</strain>
    </source>
</reference>
<evidence type="ECO:0000313" key="2">
    <source>
        <dbReference type="Proteomes" id="UP000253728"/>
    </source>
</evidence>